<feature type="chain" id="PRO_5047285672" evidence="1">
    <location>
        <begin position="19"/>
        <end position="118"/>
    </location>
</feature>
<accession>A0ABR1UJS8</accession>
<organism evidence="2 3">
    <name type="scientific">Apiospora saccharicola</name>
    <dbReference type="NCBI Taxonomy" id="335842"/>
    <lineage>
        <taxon>Eukaryota</taxon>
        <taxon>Fungi</taxon>
        <taxon>Dikarya</taxon>
        <taxon>Ascomycota</taxon>
        <taxon>Pezizomycotina</taxon>
        <taxon>Sordariomycetes</taxon>
        <taxon>Xylariomycetidae</taxon>
        <taxon>Amphisphaeriales</taxon>
        <taxon>Apiosporaceae</taxon>
        <taxon>Apiospora</taxon>
    </lineage>
</organism>
<feature type="signal peptide" evidence="1">
    <location>
        <begin position="1"/>
        <end position="18"/>
    </location>
</feature>
<dbReference type="Proteomes" id="UP001446871">
    <property type="component" value="Unassembled WGS sequence"/>
</dbReference>
<evidence type="ECO:0000256" key="1">
    <source>
        <dbReference type="SAM" id="SignalP"/>
    </source>
</evidence>
<dbReference type="EMBL" id="JAQQWM010000006">
    <property type="protein sequence ID" value="KAK8059174.1"/>
    <property type="molecule type" value="Genomic_DNA"/>
</dbReference>
<protein>
    <submittedName>
        <fullName evidence="2">Uncharacterized protein</fullName>
    </submittedName>
</protein>
<keyword evidence="3" id="KW-1185">Reference proteome</keyword>
<proteinExistence type="predicted"/>
<keyword evidence="1" id="KW-0732">Signal</keyword>
<sequence length="118" mass="12799">MQLSTFFTLAFAVPAALAAPLADPTPEQSPNTERLFPRQAPTIWVWACDGENFTGKCGEVKTIDLGTCYAWSSLFPGIGNGSFRTNSFALWFYDQAGCSGTQSGRVCNGDAISRGNYW</sequence>
<gene>
    <name evidence="2" type="ORF">PG996_009104</name>
</gene>
<evidence type="ECO:0000313" key="2">
    <source>
        <dbReference type="EMBL" id="KAK8059174.1"/>
    </source>
</evidence>
<reference evidence="2 3" key="1">
    <citation type="submission" date="2023-01" db="EMBL/GenBank/DDBJ databases">
        <title>Analysis of 21 Apiospora genomes using comparative genomics revels a genus with tremendous synthesis potential of carbohydrate active enzymes and secondary metabolites.</title>
        <authorList>
            <person name="Sorensen T."/>
        </authorList>
    </citation>
    <scope>NUCLEOTIDE SEQUENCE [LARGE SCALE GENOMIC DNA]</scope>
    <source>
        <strain evidence="2 3">CBS 83171</strain>
    </source>
</reference>
<evidence type="ECO:0000313" key="3">
    <source>
        <dbReference type="Proteomes" id="UP001446871"/>
    </source>
</evidence>
<comment type="caution">
    <text evidence="2">The sequence shown here is derived from an EMBL/GenBank/DDBJ whole genome shotgun (WGS) entry which is preliminary data.</text>
</comment>
<name>A0ABR1UJS8_9PEZI</name>